<accession>A0A0G4PVW5</accession>
<name>A0A0G4PVW5_PENC3</name>
<feature type="compositionally biased region" description="Basic residues" evidence="1">
    <location>
        <begin position="1"/>
        <end position="11"/>
    </location>
</feature>
<feature type="compositionally biased region" description="Basic residues" evidence="1">
    <location>
        <begin position="52"/>
        <end position="61"/>
    </location>
</feature>
<evidence type="ECO:0000256" key="1">
    <source>
        <dbReference type="SAM" id="MobiDB-lite"/>
    </source>
</evidence>
<evidence type="ECO:0000313" key="2">
    <source>
        <dbReference type="EMBL" id="CRL30646.1"/>
    </source>
</evidence>
<dbReference type="AlphaFoldDB" id="A0A0G4PVW5"/>
<feature type="region of interest" description="Disordered" evidence="1">
    <location>
        <begin position="1"/>
        <end position="23"/>
    </location>
</feature>
<evidence type="ECO:0000313" key="3">
    <source>
        <dbReference type="Proteomes" id="UP000053732"/>
    </source>
</evidence>
<organism evidence="2 3">
    <name type="scientific">Penicillium camemberti (strain FM 013)</name>
    <dbReference type="NCBI Taxonomy" id="1429867"/>
    <lineage>
        <taxon>Eukaryota</taxon>
        <taxon>Fungi</taxon>
        <taxon>Dikarya</taxon>
        <taxon>Ascomycota</taxon>
        <taxon>Pezizomycotina</taxon>
        <taxon>Eurotiomycetes</taxon>
        <taxon>Eurotiomycetidae</taxon>
        <taxon>Eurotiales</taxon>
        <taxon>Aspergillaceae</taxon>
        <taxon>Penicillium</taxon>
    </lineage>
</organism>
<protein>
    <submittedName>
        <fullName evidence="2">Str. FM013</fullName>
    </submittedName>
</protein>
<feature type="region of interest" description="Disordered" evidence="1">
    <location>
        <begin position="39"/>
        <end position="61"/>
    </location>
</feature>
<sequence>MAQISPRRKCQIKSDQDTASRLGHQTIVQASLKKIKTAHHLRRADGGGASRQKNRRSPRLRRVVHRNLAEQTEAIRHDWLS</sequence>
<gene>
    <name evidence="2" type="ORF">PCAMFM013_S056g000019</name>
</gene>
<dbReference type="EMBL" id="HG793189">
    <property type="protein sequence ID" value="CRL30646.1"/>
    <property type="molecule type" value="Genomic_DNA"/>
</dbReference>
<dbReference type="Proteomes" id="UP000053732">
    <property type="component" value="Unassembled WGS sequence"/>
</dbReference>
<proteinExistence type="predicted"/>
<reference evidence="2 3" key="1">
    <citation type="journal article" date="2014" name="Nat. Commun.">
        <title>Multiple recent horizontal transfers of a large genomic region in cheese making fungi.</title>
        <authorList>
            <person name="Cheeseman K."/>
            <person name="Ropars J."/>
            <person name="Renault P."/>
            <person name="Dupont J."/>
            <person name="Gouzy J."/>
            <person name="Branca A."/>
            <person name="Abraham A.L."/>
            <person name="Ceppi M."/>
            <person name="Conseiller E."/>
            <person name="Debuchy R."/>
            <person name="Malagnac F."/>
            <person name="Goarin A."/>
            <person name="Silar P."/>
            <person name="Lacoste S."/>
            <person name="Sallet E."/>
            <person name="Bensimon A."/>
            <person name="Giraud T."/>
            <person name="Brygoo Y."/>
        </authorList>
    </citation>
    <scope>NUCLEOTIDE SEQUENCE [LARGE SCALE GENOMIC DNA]</scope>
    <source>
        <strain evidence="3">FM 013</strain>
    </source>
</reference>
<keyword evidence="3" id="KW-1185">Reference proteome</keyword>